<dbReference type="EMBL" id="CP157355">
    <property type="protein sequence ID" value="XBM00027.1"/>
    <property type="molecule type" value="Genomic_DNA"/>
</dbReference>
<name>A0AAU7F7F4_9NEIS</name>
<sequence>MSEITIYQADNDTVEVRVAQEMVRLSQEQIANVFGVQKAAISKHLKNIFAGGELEREVMGCQNPSVSKMETVAIEGVCNG</sequence>
<gene>
    <name evidence="1" type="ORF">ABHF33_13255</name>
</gene>
<dbReference type="PANTHER" id="PTHR35810">
    <property type="entry name" value="CYTOPLASMIC PROTEIN-RELATED"/>
    <property type="match status" value="1"/>
</dbReference>
<organism evidence="1">
    <name type="scientific">Chitinibacter mangrovi</name>
    <dbReference type="NCBI Taxonomy" id="3153927"/>
    <lineage>
        <taxon>Bacteria</taxon>
        <taxon>Pseudomonadati</taxon>
        <taxon>Pseudomonadota</taxon>
        <taxon>Betaproteobacteria</taxon>
        <taxon>Neisseriales</taxon>
        <taxon>Chitinibacteraceae</taxon>
        <taxon>Chitinibacter</taxon>
    </lineage>
</organism>
<dbReference type="KEGG" id="cmav:ABHF33_13255"/>
<accession>A0AAU7F7F4</accession>
<dbReference type="AlphaFoldDB" id="A0AAU7F7F4"/>
<evidence type="ECO:0000313" key="1">
    <source>
        <dbReference type="EMBL" id="XBM00027.1"/>
    </source>
</evidence>
<dbReference type="PANTHER" id="PTHR35810:SF1">
    <property type="entry name" value="CYTOPLASMIC PROTEIN"/>
    <property type="match status" value="1"/>
</dbReference>
<dbReference type="RefSeq" id="WP_348944395.1">
    <property type="nucleotide sequence ID" value="NZ_CP157355.1"/>
</dbReference>
<protein>
    <submittedName>
        <fullName evidence="1">Uncharacterized protein</fullName>
    </submittedName>
</protein>
<reference evidence="1" key="1">
    <citation type="submission" date="2024-05" db="EMBL/GenBank/DDBJ databases">
        <authorList>
            <person name="Yang L."/>
            <person name="Pan L."/>
        </authorList>
    </citation>
    <scope>NUCLEOTIDE SEQUENCE</scope>
    <source>
        <strain evidence="1">FCG-7</strain>
    </source>
</reference>
<proteinExistence type="predicted"/>